<keyword evidence="2" id="KW-1185">Reference proteome</keyword>
<proteinExistence type="predicted"/>
<name>A0A8J4RA71_9ROSI</name>
<dbReference type="EMBL" id="JRKL02000730">
    <property type="protein sequence ID" value="KAF3968767.1"/>
    <property type="molecule type" value="Genomic_DNA"/>
</dbReference>
<reference evidence="1" key="1">
    <citation type="submission" date="2020-03" db="EMBL/GenBank/DDBJ databases">
        <title>Castanea mollissima Vanexum genome sequencing.</title>
        <authorList>
            <person name="Staton M."/>
        </authorList>
    </citation>
    <scope>NUCLEOTIDE SEQUENCE</scope>
    <source>
        <tissue evidence="1">Leaf</tissue>
    </source>
</reference>
<dbReference type="PANTHER" id="PTHR36337:SF1">
    <property type="entry name" value="OBSCURIN-LIKE PROTEIN"/>
    <property type="match status" value="1"/>
</dbReference>
<accession>A0A8J4RA71</accession>
<comment type="caution">
    <text evidence="1">The sequence shown here is derived from an EMBL/GenBank/DDBJ whole genome shotgun (WGS) entry which is preliminary data.</text>
</comment>
<dbReference type="PANTHER" id="PTHR36337">
    <property type="entry name" value="OBSCURIN-LIKE PROTEIN"/>
    <property type="match status" value="1"/>
</dbReference>
<dbReference type="Proteomes" id="UP000737018">
    <property type="component" value="Unassembled WGS sequence"/>
</dbReference>
<evidence type="ECO:0000313" key="2">
    <source>
        <dbReference type="Proteomes" id="UP000737018"/>
    </source>
</evidence>
<dbReference type="AlphaFoldDB" id="A0A8J4RA71"/>
<gene>
    <name evidence="1" type="ORF">CMV_007379</name>
</gene>
<protein>
    <submittedName>
        <fullName evidence="1">Uncharacterized protein</fullName>
    </submittedName>
</protein>
<evidence type="ECO:0000313" key="1">
    <source>
        <dbReference type="EMBL" id="KAF3968767.1"/>
    </source>
</evidence>
<organism evidence="1 2">
    <name type="scientific">Castanea mollissima</name>
    <name type="common">Chinese chestnut</name>
    <dbReference type="NCBI Taxonomy" id="60419"/>
    <lineage>
        <taxon>Eukaryota</taxon>
        <taxon>Viridiplantae</taxon>
        <taxon>Streptophyta</taxon>
        <taxon>Embryophyta</taxon>
        <taxon>Tracheophyta</taxon>
        <taxon>Spermatophyta</taxon>
        <taxon>Magnoliopsida</taxon>
        <taxon>eudicotyledons</taxon>
        <taxon>Gunneridae</taxon>
        <taxon>Pentapetalae</taxon>
        <taxon>rosids</taxon>
        <taxon>fabids</taxon>
        <taxon>Fagales</taxon>
        <taxon>Fagaceae</taxon>
        <taxon>Castanea</taxon>
    </lineage>
</organism>
<sequence length="112" mass="12299">MWRLLEEEYQLIGSYGELISDVLAGIGYALSSSVNVLYVRILDSLLGIWGKEGGPCGSITHGLMILHLVEWVLSSLINFRCFEKIIVFACESLEISKANYVPFAIVMSAAGV</sequence>
<dbReference type="OrthoDB" id="18975at2759"/>